<feature type="transmembrane region" description="Helical" evidence="4">
    <location>
        <begin position="41"/>
        <end position="60"/>
    </location>
</feature>
<dbReference type="PANTHER" id="PTHR22762:SF167">
    <property type="entry name" value="LYSOSOMAL ALPHA-GLUCOSIDASE-LIKE PROTEIN"/>
    <property type="match status" value="1"/>
</dbReference>
<comment type="similarity">
    <text evidence="1 2">Belongs to the glycosyl hydrolase 31 family.</text>
</comment>
<feature type="domain" description="Glycoside hydrolase family 31 TIM barrel" evidence="5">
    <location>
        <begin position="326"/>
        <end position="678"/>
    </location>
</feature>
<feature type="compositionally biased region" description="Acidic residues" evidence="3">
    <location>
        <begin position="802"/>
        <end position="829"/>
    </location>
</feature>
<dbReference type="SUPFAM" id="SSF51011">
    <property type="entry name" value="Glycosyl hydrolase domain"/>
    <property type="match status" value="1"/>
</dbReference>
<protein>
    <recommendedName>
        <fullName evidence="9">Alpha-glucosidase</fullName>
    </recommendedName>
</protein>
<reference evidence="7" key="2">
    <citation type="submission" date="2022-06" db="UniProtKB">
        <authorList>
            <consortium name="EnsemblMetazoa"/>
        </authorList>
    </citation>
    <scope>IDENTIFICATION</scope>
    <source>
        <strain evidence="7">p50T (Dazao)</strain>
    </source>
</reference>
<feature type="region of interest" description="Disordered" evidence="3">
    <location>
        <begin position="802"/>
        <end position="859"/>
    </location>
</feature>
<evidence type="ECO:0000259" key="5">
    <source>
        <dbReference type="Pfam" id="PF01055"/>
    </source>
</evidence>
<dbReference type="SUPFAM" id="SSF51445">
    <property type="entry name" value="(Trans)glycosidases"/>
    <property type="match status" value="1"/>
</dbReference>
<dbReference type="Gene3D" id="3.20.20.80">
    <property type="entry name" value="Glycosidases"/>
    <property type="match status" value="1"/>
</dbReference>
<sequence length="952" mass="109249">MIPHAPKPLNETQEDDYEFEYEKTKQIRWYDKILLNRPIKVILISLVVAVVAPVLIYRFLFFTSIDLPPADGFSFGSCLVARTLRLPCGYANVNSEQCHPHCCYDFRSKTCFHRFPSRFSYVMDRVWDEDVVLSARVATIPFSFQNSLPRIKLSIDEVSKSHLSLNFYNPALVEIPHGNRLEEKNYFYDVASPELNVVVNSTERMIFNTNRGPLVASQNIWELTFWLTNESMYGLGEIPLEKTTKVLYNHNGGISGIPLIFAKSGHSYHGILIEAVAPTVITIRKENQIVLRSITSLGVKLHLFVGPKPADIMRDVRNLLGVNKRMEYWMFGAHICSETTPNTALTVTQLNNFINTLGRQNVPFDSHCGVSPIIWDNDCTRAKITLVNNGARAVRNARKRFIPHMKPYIMYHEEMEQEEEEEPDIVLPRTATRPPACFDVRPFRSMMLQSNSGGFYKGLVKDEKVIYPDYKNISLEFIQKMWVYNLPIDGMLLEDTWPLDESDKKVDNMQNYLPYFNKYLEAAFNHTPKWNATRTDGKIYMHNHNEYGNYYVDSLKEVLGEVPTFTSSQFLSGKIIINRQNVSTTWSGLHREITEAALGGASGNWLWSSPICGDTEHLEINTHNNLCVKWYMAATYMPMIKIHSRDGGRDPLSFEGTHRTLMINAMRTRISLAPYFYTVLQNGPLLRPMFFQYPEIDQLKDTSTQFSVGNDLLIVPNLQPSQSHVHVWLPSESWYELWSGLKIEGNVGDAVTMTTTESDFLTMVRAGSIIVLQKDVTLTAVDTRLRSQYSLTIALKCSNETLIDETEEEDEEEGEDEEEEGEDKVDEGEETVRKQHRMKQKEVIEEEADENEEEKNTETDIKCHAKGELFMSESMTMIFKADDKSLTIQAEGEDFDILCKPSGALWANVIREIILYGLNADLNNFDNFKQIRTSINLCQLQTETQIVFYYDD</sequence>
<dbReference type="PANTHER" id="PTHR22762">
    <property type="entry name" value="ALPHA-GLUCOSIDASE"/>
    <property type="match status" value="1"/>
</dbReference>
<dbReference type="GeneID" id="101744138"/>
<dbReference type="GO" id="GO:0006491">
    <property type="term" value="P:N-glycan processing"/>
    <property type="evidence" value="ECO:0007669"/>
    <property type="project" value="TreeGrafter"/>
</dbReference>
<feature type="compositionally biased region" description="Acidic residues" evidence="3">
    <location>
        <begin position="844"/>
        <end position="853"/>
    </location>
</feature>
<organism evidence="7 8">
    <name type="scientific">Bombyx mori</name>
    <name type="common">Silk moth</name>
    <dbReference type="NCBI Taxonomy" id="7091"/>
    <lineage>
        <taxon>Eukaryota</taxon>
        <taxon>Metazoa</taxon>
        <taxon>Ecdysozoa</taxon>
        <taxon>Arthropoda</taxon>
        <taxon>Hexapoda</taxon>
        <taxon>Insecta</taxon>
        <taxon>Pterygota</taxon>
        <taxon>Neoptera</taxon>
        <taxon>Endopterygota</taxon>
        <taxon>Lepidoptera</taxon>
        <taxon>Glossata</taxon>
        <taxon>Ditrysia</taxon>
        <taxon>Bombycoidea</taxon>
        <taxon>Bombycidae</taxon>
        <taxon>Bombycinae</taxon>
        <taxon>Bombyx</taxon>
    </lineage>
</organism>
<dbReference type="Gene3D" id="2.60.40.1180">
    <property type="entry name" value="Golgi alpha-mannosidase II"/>
    <property type="match status" value="1"/>
</dbReference>
<feature type="domain" description="Glycosyl hydrolase family 31 C-terminal" evidence="6">
    <location>
        <begin position="684"/>
        <end position="770"/>
    </location>
</feature>
<evidence type="ECO:0000256" key="1">
    <source>
        <dbReference type="ARBA" id="ARBA00007806"/>
    </source>
</evidence>
<dbReference type="InterPro" id="IPR000322">
    <property type="entry name" value="Glyco_hydro_31_TIM"/>
</dbReference>
<evidence type="ECO:0000313" key="8">
    <source>
        <dbReference type="Proteomes" id="UP000005204"/>
    </source>
</evidence>
<dbReference type="KEGG" id="bmor:101744138"/>
<dbReference type="InterPro" id="IPR048395">
    <property type="entry name" value="Glyco_hydro_31_C"/>
</dbReference>
<name>A0A8R2M4I0_BOMMO</name>
<reference evidence="8" key="1">
    <citation type="journal article" date="2008" name="Insect Biochem. Mol. Biol.">
        <title>The genome of a lepidopteran model insect, the silkworm Bombyx mori.</title>
        <authorList>
            <consortium name="International Silkworm Genome Consortium"/>
        </authorList>
    </citation>
    <scope>NUCLEOTIDE SEQUENCE [LARGE SCALE GENOMIC DNA]</scope>
    <source>
        <strain evidence="8">p50T</strain>
    </source>
</reference>
<dbReference type="EnsemblMetazoa" id="XM_038018488.1">
    <property type="protein sequence ID" value="XP_037874416.1"/>
    <property type="gene ID" value="LOC101744138"/>
</dbReference>
<keyword evidence="8" id="KW-1185">Reference proteome</keyword>
<dbReference type="Gene3D" id="2.60.40.1760">
    <property type="entry name" value="glycosyl hydrolase (family 31)"/>
    <property type="match status" value="1"/>
</dbReference>
<evidence type="ECO:0000256" key="4">
    <source>
        <dbReference type="SAM" id="Phobius"/>
    </source>
</evidence>
<keyword evidence="4" id="KW-1133">Transmembrane helix</keyword>
<evidence type="ECO:0000313" key="7">
    <source>
        <dbReference type="EnsemblMetazoa" id="XP_037874416.1"/>
    </source>
</evidence>
<dbReference type="GO" id="GO:0005975">
    <property type="term" value="P:carbohydrate metabolic process"/>
    <property type="evidence" value="ECO:0007669"/>
    <property type="project" value="InterPro"/>
</dbReference>
<dbReference type="GO" id="GO:0090599">
    <property type="term" value="F:alpha-glucosidase activity"/>
    <property type="evidence" value="ECO:0007669"/>
    <property type="project" value="TreeGrafter"/>
</dbReference>
<dbReference type="InterPro" id="IPR000519">
    <property type="entry name" value="P_trefoil_dom"/>
</dbReference>
<evidence type="ECO:0008006" key="9">
    <source>
        <dbReference type="Google" id="ProtNLM"/>
    </source>
</evidence>
<dbReference type="Proteomes" id="UP000005204">
    <property type="component" value="Unassembled WGS sequence"/>
</dbReference>
<dbReference type="Pfam" id="PF01055">
    <property type="entry name" value="Glyco_hydro_31_2nd"/>
    <property type="match status" value="1"/>
</dbReference>
<accession>A0A8R2M4I0</accession>
<dbReference type="AlphaFoldDB" id="A0A8R2M4I0"/>
<keyword evidence="4" id="KW-0472">Membrane</keyword>
<evidence type="ECO:0000256" key="3">
    <source>
        <dbReference type="SAM" id="MobiDB-lite"/>
    </source>
</evidence>
<dbReference type="RefSeq" id="XP_037874416.1">
    <property type="nucleotide sequence ID" value="XM_038018488.2"/>
</dbReference>
<keyword evidence="4" id="KW-0812">Transmembrane</keyword>
<keyword evidence="2" id="KW-0378">Hydrolase</keyword>
<dbReference type="InterPro" id="IPR013780">
    <property type="entry name" value="Glyco_hydro_b"/>
</dbReference>
<keyword evidence="2" id="KW-0326">Glycosidase</keyword>
<dbReference type="InterPro" id="IPR017853">
    <property type="entry name" value="GH"/>
</dbReference>
<evidence type="ECO:0000256" key="2">
    <source>
        <dbReference type="RuleBase" id="RU361185"/>
    </source>
</evidence>
<dbReference type="Pfam" id="PF21365">
    <property type="entry name" value="Glyco_hydro_31_3rd"/>
    <property type="match status" value="1"/>
</dbReference>
<proteinExistence type="inferred from homology"/>
<dbReference type="CDD" id="cd00111">
    <property type="entry name" value="Trefoil"/>
    <property type="match status" value="1"/>
</dbReference>
<evidence type="ECO:0000259" key="6">
    <source>
        <dbReference type="Pfam" id="PF21365"/>
    </source>
</evidence>